<geneLocation type="plasmid" evidence="1 2">
    <name>pFLIM01</name>
</geneLocation>
<dbReference type="EMBL" id="HE805916">
    <property type="protein sequence ID" value="CCH57581.1"/>
    <property type="molecule type" value="Genomic_DNA"/>
</dbReference>
<keyword evidence="1" id="KW-0614">Plasmid</keyword>
<dbReference type="AlphaFoldDB" id="I2GTY0"/>
<dbReference type="Proteomes" id="UP000009309">
    <property type="component" value="Plasmid pFLIM01"/>
</dbReference>
<sequence>MKTIVNAQELVQLVEQSHHFFTSIGGITLPIKREVVQQALTEAPTQCSVGYQAGILFIYSWIRDGINS</sequence>
<organism evidence="1 2">
    <name type="scientific">Fibrisoma limi BUZ 3</name>
    <dbReference type="NCBI Taxonomy" id="1185876"/>
    <lineage>
        <taxon>Bacteria</taxon>
        <taxon>Pseudomonadati</taxon>
        <taxon>Bacteroidota</taxon>
        <taxon>Cytophagia</taxon>
        <taxon>Cytophagales</taxon>
        <taxon>Spirosomataceae</taxon>
        <taxon>Fibrisoma</taxon>
    </lineage>
</organism>
<gene>
    <name evidence="1" type="ORF">BN8_p06770</name>
</gene>
<keyword evidence="2" id="KW-1185">Reference proteome</keyword>
<name>I2GTY0_9BACT</name>
<proteinExistence type="predicted"/>
<protein>
    <submittedName>
        <fullName evidence="1">Uncharacterized protein</fullName>
    </submittedName>
</protein>
<evidence type="ECO:0000313" key="2">
    <source>
        <dbReference type="Proteomes" id="UP000009309"/>
    </source>
</evidence>
<dbReference type="RefSeq" id="WP_015056916.1">
    <property type="nucleotide sequence ID" value="NC_019017.1"/>
</dbReference>
<accession>I2GTY0</accession>
<reference evidence="1 2" key="1">
    <citation type="journal article" date="2012" name="J. Bacteriol.">
        <title>Genome Sequence of the Filamentous Bacterium Fibrisoma limi BUZ 3T.</title>
        <authorList>
            <person name="Filippini M."/>
            <person name="Qi W."/>
            <person name="Jaenicke S."/>
            <person name="Goesmann A."/>
            <person name="Smits T.H."/>
            <person name="Bagheri H.C."/>
        </authorList>
    </citation>
    <scope>NUCLEOTIDE SEQUENCE [LARGE SCALE GENOMIC DNA]</scope>
    <source>
        <strain evidence="2">BUZ 3T</strain>
        <plasmid evidence="1 2">pFLIM01</plasmid>
    </source>
</reference>
<dbReference type="OrthoDB" id="9864677at2"/>
<evidence type="ECO:0000313" key="1">
    <source>
        <dbReference type="EMBL" id="CCH57581.1"/>
    </source>
</evidence>